<proteinExistence type="inferred from homology"/>
<feature type="domain" description="ABC transmembrane type-1" evidence="10">
    <location>
        <begin position="120"/>
        <end position="308"/>
    </location>
</feature>
<reference evidence="12" key="1">
    <citation type="journal article" date="2019" name="Int. J. Syst. Evol. Microbiol.">
        <title>The Global Catalogue of Microorganisms (GCM) 10K type strain sequencing project: providing services to taxonomists for standard genome sequencing and annotation.</title>
        <authorList>
            <consortium name="The Broad Institute Genomics Platform"/>
            <consortium name="The Broad Institute Genome Sequencing Center for Infectious Disease"/>
            <person name="Wu L."/>
            <person name="Ma J."/>
        </authorList>
    </citation>
    <scope>NUCLEOTIDE SEQUENCE [LARGE SCALE GENOMIC DNA]</scope>
    <source>
        <strain evidence="12">JCM 15134</strain>
    </source>
</reference>
<accession>A0ABP3TGL1</accession>
<feature type="transmembrane region" description="Helical" evidence="9">
    <location>
        <begin position="150"/>
        <end position="176"/>
    </location>
</feature>
<dbReference type="InterPro" id="IPR010065">
    <property type="entry name" value="AA_ABC_transptr_permease_3TM"/>
</dbReference>
<evidence type="ECO:0000256" key="5">
    <source>
        <dbReference type="ARBA" id="ARBA00022692"/>
    </source>
</evidence>
<feature type="transmembrane region" description="Helical" evidence="9">
    <location>
        <begin position="182"/>
        <end position="203"/>
    </location>
</feature>
<feature type="transmembrane region" description="Helical" evidence="9">
    <location>
        <begin position="120"/>
        <end position="143"/>
    </location>
</feature>
<name>A0ABP3TGL1_9GAMM</name>
<comment type="subcellular location">
    <subcellularLocation>
        <location evidence="1">Cell inner membrane</location>
        <topology evidence="1">Multi-pass membrane protein</topology>
    </subcellularLocation>
    <subcellularLocation>
        <location evidence="9">Cell membrane</location>
        <topology evidence="9">Multi-pass membrane protein</topology>
    </subcellularLocation>
</comment>
<feature type="transmembrane region" description="Helical" evidence="9">
    <location>
        <begin position="57"/>
        <end position="77"/>
    </location>
</feature>
<keyword evidence="7 9" id="KW-1133">Transmembrane helix</keyword>
<dbReference type="SUPFAM" id="SSF161098">
    <property type="entry name" value="MetI-like"/>
    <property type="match status" value="1"/>
</dbReference>
<evidence type="ECO:0000256" key="3">
    <source>
        <dbReference type="ARBA" id="ARBA00022448"/>
    </source>
</evidence>
<dbReference type="InterPro" id="IPR000515">
    <property type="entry name" value="MetI-like"/>
</dbReference>
<sequence length="321" mass="35374">MQESLLNKLRDRSALPWIFLVVATLVFSWIDLRGSSFGQFLAPALGDPQESGNFGRFAIGLVFAFAIAGNILLLRIFSFRTQVLIVWLELLVLALAFFNSFDLSYSFIASKLPFLITQGAFTTIYISLSAILIACILAMMAALGRLSSNGLAYGISSFYISFFRGTPLLLQVYLIYLGLPQMGIVVDAIPAGIAALALCYGAYMAEIFRAGITGIPKAQSEAAAALGLRKPVIFRKIVLPQAMRMIIPPTGNQFIAMLKDSSLISVMGIWELMFLARTQGRAEFKHLEMLVTAALVYWAMSIIFELIQARIEKHYGKGQTR</sequence>
<dbReference type="InterPro" id="IPR035906">
    <property type="entry name" value="MetI-like_sf"/>
</dbReference>
<evidence type="ECO:0000256" key="6">
    <source>
        <dbReference type="ARBA" id="ARBA00022970"/>
    </source>
</evidence>
<protein>
    <submittedName>
        <fullName evidence="11">Amino acid ABC transporter permease</fullName>
    </submittedName>
</protein>
<dbReference type="CDD" id="cd06261">
    <property type="entry name" value="TM_PBP2"/>
    <property type="match status" value="1"/>
</dbReference>
<gene>
    <name evidence="11" type="ORF">GCM10009104_32450</name>
</gene>
<keyword evidence="5 9" id="KW-0812">Transmembrane</keyword>
<dbReference type="InterPro" id="IPR043429">
    <property type="entry name" value="ArtM/GltK/GlnP/TcyL/YhdX-like"/>
</dbReference>
<feature type="transmembrane region" description="Helical" evidence="9">
    <location>
        <begin position="287"/>
        <end position="307"/>
    </location>
</feature>
<keyword evidence="4" id="KW-1003">Cell membrane</keyword>
<comment type="caution">
    <text evidence="11">The sequence shown here is derived from an EMBL/GenBank/DDBJ whole genome shotgun (WGS) entry which is preliminary data.</text>
</comment>
<comment type="similarity">
    <text evidence="2">Belongs to the binding-protein-dependent transport system permease family. HisMQ subfamily.</text>
</comment>
<dbReference type="PANTHER" id="PTHR30614">
    <property type="entry name" value="MEMBRANE COMPONENT OF AMINO ACID ABC TRANSPORTER"/>
    <property type="match status" value="1"/>
</dbReference>
<evidence type="ECO:0000256" key="7">
    <source>
        <dbReference type="ARBA" id="ARBA00022989"/>
    </source>
</evidence>
<keyword evidence="8 9" id="KW-0472">Membrane</keyword>
<evidence type="ECO:0000256" key="8">
    <source>
        <dbReference type="ARBA" id="ARBA00023136"/>
    </source>
</evidence>
<dbReference type="PANTHER" id="PTHR30614:SF0">
    <property type="entry name" value="L-CYSTINE TRANSPORT SYSTEM PERMEASE PROTEIN TCYL"/>
    <property type="match status" value="1"/>
</dbReference>
<dbReference type="EMBL" id="BAAAET010000005">
    <property type="protein sequence ID" value="GAA0700860.1"/>
    <property type="molecule type" value="Genomic_DNA"/>
</dbReference>
<evidence type="ECO:0000256" key="1">
    <source>
        <dbReference type="ARBA" id="ARBA00004429"/>
    </source>
</evidence>
<keyword evidence="12" id="KW-1185">Reference proteome</keyword>
<feature type="transmembrane region" description="Helical" evidence="9">
    <location>
        <begin position="12"/>
        <end position="30"/>
    </location>
</feature>
<dbReference type="Proteomes" id="UP001499915">
    <property type="component" value="Unassembled WGS sequence"/>
</dbReference>
<dbReference type="NCBIfam" id="TIGR01726">
    <property type="entry name" value="HEQRo_perm_3TM"/>
    <property type="match status" value="1"/>
</dbReference>
<dbReference type="PROSITE" id="PS50928">
    <property type="entry name" value="ABC_TM1"/>
    <property type="match status" value="1"/>
</dbReference>
<evidence type="ECO:0000256" key="9">
    <source>
        <dbReference type="RuleBase" id="RU363032"/>
    </source>
</evidence>
<feature type="transmembrane region" description="Helical" evidence="9">
    <location>
        <begin position="84"/>
        <end position="108"/>
    </location>
</feature>
<keyword evidence="3 9" id="KW-0813">Transport</keyword>
<evidence type="ECO:0000256" key="2">
    <source>
        <dbReference type="ARBA" id="ARBA00010072"/>
    </source>
</evidence>
<dbReference type="Gene3D" id="1.10.3720.10">
    <property type="entry name" value="MetI-like"/>
    <property type="match status" value="1"/>
</dbReference>
<evidence type="ECO:0000313" key="11">
    <source>
        <dbReference type="EMBL" id="GAA0700860.1"/>
    </source>
</evidence>
<organism evidence="11 12">
    <name type="scientific">Marinobacterium maritimum</name>
    <dbReference type="NCBI Taxonomy" id="500162"/>
    <lineage>
        <taxon>Bacteria</taxon>
        <taxon>Pseudomonadati</taxon>
        <taxon>Pseudomonadota</taxon>
        <taxon>Gammaproteobacteria</taxon>
        <taxon>Oceanospirillales</taxon>
        <taxon>Oceanospirillaceae</taxon>
        <taxon>Marinobacterium</taxon>
    </lineage>
</organism>
<evidence type="ECO:0000313" key="12">
    <source>
        <dbReference type="Proteomes" id="UP001499915"/>
    </source>
</evidence>
<evidence type="ECO:0000259" key="10">
    <source>
        <dbReference type="PROSITE" id="PS50928"/>
    </source>
</evidence>
<keyword evidence="6" id="KW-0029">Amino-acid transport</keyword>
<evidence type="ECO:0000256" key="4">
    <source>
        <dbReference type="ARBA" id="ARBA00022475"/>
    </source>
</evidence>
<dbReference type="Pfam" id="PF00528">
    <property type="entry name" value="BPD_transp_1"/>
    <property type="match status" value="1"/>
</dbReference>